<dbReference type="AlphaFoldDB" id="A0A395H3K0"/>
<dbReference type="SUPFAM" id="SSF51905">
    <property type="entry name" value="FAD/NAD(P)-binding domain"/>
    <property type="match status" value="1"/>
</dbReference>
<evidence type="ECO:0000259" key="4">
    <source>
        <dbReference type="PROSITE" id="PS00624"/>
    </source>
</evidence>
<dbReference type="PIRSF" id="PIRSF000137">
    <property type="entry name" value="Alcohol_oxidase"/>
    <property type="match status" value="1"/>
</dbReference>
<dbReference type="PANTHER" id="PTHR11552:SF138">
    <property type="entry name" value="DEHYDROGENASE PKFF-RELATED"/>
    <property type="match status" value="1"/>
</dbReference>
<dbReference type="Gene3D" id="3.30.560.10">
    <property type="entry name" value="Glucose Oxidase, domain 3"/>
    <property type="match status" value="1"/>
</dbReference>
<dbReference type="GO" id="GO:0044550">
    <property type="term" value="P:secondary metabolite biosynthetic process"/>
    <property type="evidence" value="ECO:0007669"/>
    <property type="project" value="TreeGrafter"/>
</dbReference>
<dbReference type="PANTHER" id="PTHR11552">
    <property type="entry name" value="GLUCOSE-METHANOL-CHOLINE GMC OXIDOREDUCTASE"/>
    <property type="match status" value="1"/>
</dbReference>
<dbReference type="OrthoDB" id="269227at2759"/>
<evidence type="ECO:0000256" key="2">
    <source>
        <dbReference type="ARBA" id="ARBA00023180"/>
    </source>
</evidence>
<dbReference type="GeneID" id="37228008"/>
<feature type="binding site" evidence="3">
    <location>
        <begin position="28"/>
        <end position="29"/>
    </location>
    <ligand>
        <name>FAD</name>
        <dbReference type="ChEBI" id="CHEBI:57692"/>
    </ligand>
</feature>
<dbReference type="Pfam" id="PF00732">
    <property type="entry name" value="GMC_oxred_N"/>
    <property type="match status" value="1"/>
</dbReference>
<evidence type="ECO:0000256" key="1">
    <source>
        <dbReference type="ARBA" id="ARBA00010790"/>
    </source>
</evidence>
<dbReference type="GO" id="GO:0016614">
    <property type="term" value="F:oxidoreductase activity, acting on CH-OH group of donors"/>
    <property type="evidence" value="ECO:0007669"/>
    <property type="project" value="InterPro"/>
</dbReference>
<dbReference type="InterPro" id="IPR012132">
    <property type="entry name" value="GMC_OxRdtase"/>
</dbReference>
<accession>A0A395H3K0</accession>
<dbReference type="RefSeq" id="XP_025576808.1">
    <property type="nucleotide sequence ID" value="XM_025723143.1"/>
</dbReference>
<sequence length="598" mass="64815">MGFAAETARADPPDPTQPYDYVVVGGGTTGLIAANRLANKGYTVAVIERGDYPSGNLSEVPGYNEKWFSPNPPDSKDIVWTWPTVPQVGDDNETTRTHMMGKMMGGSQAFTFVDYFRTTKGAFMNWAEQVGDDSWTWDNVLPYYQRSVYFTPPNSTLRGNNATPEYDLSNLVGDTPGPIELTFPKYAQAFSSWVKMGLKELLVGSNYGFSGGDIKGGSWVVNMINTTDGKRATTYTSYLRAAEDVQDKIDVFNGTQAELINFSTGDSPTASSVHVSRNGSSFDITADKEVILAGGPILTPQLLMVSGVGPKDILTSQNISIILDKPGVGQDYYDHILFGLTHTVEVETTTALLNETRLREACDKFQSNAEGILSSPGPDFVAFTDFPTDLRLNFSKQTIADLATFPSDWPDVGIISYPSGISEGPGENYAEIMAVPMTPMSRGSISLQGGSMADNPVLDPKWLSSQTDLEVAVASLQYLFRLFNTTTMSYILGPSSSAPGVEEATWDDLADLVKKSYRTLNHQSASCRMGRSDDPMAVVDSSGRVMGVNQLRIVDPSAFPFLPPGFPLGTAYMVAEKITDSIIEGDAAGGDHEPRLDL</sequence>
<dbReference type="GO" id="GO:0050660">
    <property type="term" value="F:flavin adenine dinucleotide binding"/>
    <property type="evidence" value="ECO:0007669"/>
    <property type="project" value="InterPro"/>
</dbReference>
<proteinExistence type="inferred from homology"/>
<keyword evidence="6" id="KW-1185">Reference proteome</keyword>
<name>A0A395H3K0_9EURO</name>
<keyword evidence="3" id="KW-0285">Flavoprotein</keyword>
<dbReference type="VEuPathDB" id="FungiDB:BO80DRAFT_472524"/>
<dbReference type="Gene3D" id="3.50.50.60">
    <property type="entry name" value="FAD/NAD(P)-binding domain"/>
    <property type="match status" value="1"/>
</dbReference>
<dbReference type="InterPro" id="IPR036188">
    <property type="entry name" value="FAD/NAD-bd_sf"/>
</dbReference>
<protein>
    <submittedName>
        <fullName evidence="5">Alcohol oxidase</fullName>
    </submittedName>
</protein>
<dbReference type="Pfam" id="PF05199">
    <property type="entry name" value="GMC_oxred_C"/>
    <property type="match status" value="1"/>
</dbReference>
<gene>
    <name evidence="5" type="ORF">BO80DRAFT_472524</name>
</gene>
<dbReference type="PROSITE" id="PS00624">
    <property type="entry name" value="GMC_OXRED_2"/>
    <property type="match status" value="1"/>
</dbReference>
<comment type="similarity">
    <text evidence="1">Belongs to the GMC oxidoreductase family.</text>
</comment>
<dbReference type="Proteomes" id="UP000249402">
    <property type="component" value="Unassembled WGS sequence"/>
</dbReference>
<reference evidence="5 6" key="1">
    <citation type="submission" date="2018-02" db="EMBL/GenBank/DDBJ databases">
        <title>The genomes of Aspergillus section Nigri reveals drivers in fungal speciation.</title>
        <authorList>
            <consortium name="DOE Joint Genome Institute"/>
            <person name="Vesth T.C."/>
            <person name="Nybo J."/>
            <person name="Theobald S."/>
            <person name="Brandl J."/>
            <person name="Frisvad J.C."/>
            <person name="Nielsen K.F."/>
            <person name="Lyhne E.K."/>
            <person name="Kogle M.E."/>
            <person name="Kuo A."/>
            <person name="Riley R."/>
            <person name="Clum A."/>
            <person name="Nolan M."/>
            <person name="Lipzen A."/>
            <person name="Salamov A."/>
            <person name="Henrissat B."/>
            <person name="Wiebenga A."/>
            <person name="De vries R.P."/>
            <person name="Grigoriev I.V."/>
            <person name="Mortensen U.H."/>
            <person name="Andersen M.R."/>
            <person name="Baker S.E."/>
        </authorList>
    </citation>
    <scope>NUCLEOTIDE SEQUENCE [LARGE SCALE GENOMIC DNA]</scope>
    <source>
        <strain evidence="5 6">CBS 121593</strain>
    </source>
</reference>
<feature type="domain" description="Glucose-methanol-choline oxidoreductase N-terminal" evidence="4">
    <location>
        <begin position="295"/>
        <end position="309"/>
    </location>
</feature>
<organism evidence="5 6">
    <name type="scientific">Aspergillus ibericus CBS 121593</name>
    <dbReference type="NCBI Taxonomy" id="1448316"/>
    <lineage>
        <taxon>Eukaryota</taxon>
        <taxon>Fungi</taxon>
        <taxon>Dikarya</taxon>
        <taxon>Ascomycota</taxon>
        <taxon>Pezizomycotina</taxon>
        <taxon>Eurotiomycetes</taxon>
        <taxon>Eurotiomycetidae</taxon>
        <taxon>Eurotiales</taxon>
        <taxon>Aspergillaceae</taxon>
        <taxon>Aspergillus</taxon>
        <taxon>Aspergillus subgen. Circumdati</taxon>
    </lineage>
</organism>
<comment type="cofactor">
    <cofactor evidence="3">
        <name>FAD</name>
        <dbReference type="ChEBI" id="CHEBI:57692"/>
    </cofactor>
</comment>
<keyword evidence="2" id="KW-0325">Glycoprotein</keyword>
<dbReference type="InterPro" id="IPR000172">
    <property type="entry name" value="GMC_OxRdtase_N"/>
</dbReference>
<evidence type="ECO:0000313" key="6">
    <source>
        <dbReference type="Proteomes" id="UP000249402"/>
    </source>
</evidence>
<keyword evidence="3" id="KW-0274">FAD</keyword>
<evidence type="ECO:0000256" key="3">
    <source>
        <dbReference type="PIRSR" id="PIRSR000137-2"/>
    </source>
</evidence>
<evidence type="ECO:0000313" key="5">
    <source>
        <dbReference type="EMBL" id="RAL02481.1"/>
    </source>
</evidence>
<dbReference type="SUPFAM" id="SSF54373">
    <property type="entry name" value="FAD-linked reductases, C-terminal domain"/>
    <property type="match status" value="1"/>
</dbReference>
<dbReference type="EMBL" id="KZ824431">
    <property type="protein sequence ID" value="RAL02481.1"/>
    <property type="molecule type" value="Genomic_DNA"/>
</dbReference>
<dbReference type="STRING" id="1448316.A0A395H3K0"/>
<dbReference type="InterPro" id="IPR007867">
    <property type="entry name" value="GMC_OxRtase_C"/>
</dbReference>